<dbReference type="PANTHER" id="PTHR13947">
    <property type="entry name" value="GNAT FAMILY N-ACETYLTRANSFERASE"/>
    <property type="match status" value="1"/>
</dbReference>
<dbReference type="InterPro" id="IPR050769">
    <property type="entry name" value="NAT_camello-type"/>
</dbReference>
<dbReference type="PROSITE" id="PS51186">
    <property type="entry name" value="GNAT"/>
    <property type="match status" value="1"/>
</dbReference>
<feature type="region of interest" description="Disordered" evidence="2">
    <location>
        <begin position="171"/>
        <end position="192"/>
    </location>
</feature>
<name>A0ABZ1W1N2_9ACTN</name>
<sequence length="192" mass="21036">MPEAAHQRQTIVRPADRPGDLGWMVLAHGELYDQQFGWNTEFEALVAGIVAGYAAERDRKAQAAWIAEVDGERAGCVMLAAGDQPDEAKLRVLLVTPAARGLGLGSRLVETALAFARAAGYRRVTLWTTDNLVSARRIYQHFGFTLAHEEPHQGFGHDLVGQTWTLDLRGLRDGDADNSDNNRDSDSAGPER</sequence>
<keyword evidence="1" id="KW-0808">Transferase</keyword>
<accession>A0ABZ1W1N2</accession>
<feature type="domain" description="N-acetyltransferase" evidence="3">
    <location>
        <begin position="10"/>
        <end position="165"/>
    </location>
</feature>
<dbReference type="Pfam" id="PF00583">
    <property type="entry name" value="Acetyltransf_1"/>
    <property type="match status" value="1"/>
</dbReference>
<proteinExistence type="predicted"/>
<dbReference type="PANTHER" id="PTHR13947:SF37">
    <property type="entry name" value="LD18367P"/>
    <property type="match status" value="1"/>
</dbReference>
<evidence type="ECO:0000256" key="2">
    <source>
        <dbReference type="SAM" id="MobiDB-lite"/>
    </source>
</evidence>
<dbReference type="CDD" id="cd04301">
    <property type="entry name" value="NAT_SF"/>
    <property type="match status" value="1"/>
</dbReference>
<dbReference type="EMBL" id="CP108482">
    <property type="protein sequence ID" value="WUS54718.1"/>
    <property type="molecule type" value="Genomic_DNA"/>
</dbReference>
<dbReference type="InterPro" id="IPR016181">
    <property type="entry name" value="Acyl_CoA_acyltransferase"/>
</dbReference>
<evidence type="ECO:0000313" key="4">
    <source>
        <dbReference type="EMBL" id="WUS54718.1"/>
    </source>
</evidence>
<dbReference type="RefSeq" id="WP_329500747.1">
    <property type="nucleotide sequence ID" value="NZ_CP108460.1"/>
</dbReference>
<evidence type="ECO:0000259" key="3">
    <source>
        <dbReference type="PROSITE" id="PS51186"/>
    </source>
</evidence>
<evidence type="ECO:0000313" key="5">
    <source>
        <dbReference type="Proteomes" id="UP001432014"/>
    </source>
</evidence>
<dbReference type="Proteomes" id="UP001432014">
    <property type="component" value="Chromosome"/>
</dbReference>
<reference evidence="4 5" key="1">
    <citation type="submission" date="2022-10" db="EMBL/GenBank/DDBJ databases">
        <title>The complete genomes of actinobacterial strains from the NBC collection.</title>
        <authorList>
            <person name="Joergensen T.S."/>
            <person name="Alvarez Arevalo M."/>
            <person name="Sterndorff E.B."/>
            <person name="Faurdal D."/>
            <person name="Vuksanovic O."/>
            <person name="Mourched A.-S."/>
            <person name="Charusanti P."/>
            <person name="Shaw S."/>
            <person name="Blin K."/>
            <person name="Weber T."/>
        </authorList>
    </citation>
    <scope>NUCLEOTIDE SEQUENCE [LARGE SCALE GENOMIC DNA]</scope>
    <source>
        <strain evidence="4 5">NBC_01247</strain>
    </source>
</reference>
<keyword evidence="5" id="KW-1185">Reference proteome</keyword>
<organism evidence="4 5">
    <name type="scientific">Kitasatospora herbaricolor</name>
    <dbReference type="NCBI Taxonomy" id="68217"/>
    <lineage>
        <taxon>Bacteria</taxon>
        <taxon>Bacillati</taxon>
        <taxon>Actinomycetota</taxon>
        <taxon>Actinomycetes</taxon>
        <taxon>Kitasatosporales</taxon>
        <taxon>Streptomycetaceae</taxon>
        <taxon>Kitasatospora</taxon>
    </lineage>
</organism>
<protein>
    <submittedName>
        <fullName evidence="4">GNAT family N-acetyltransferase</fullName>
    </submittedName>
</protein>
<dbReference type="InterPro" id="IPR000182">
    <property type="entry name" value="GNAT_dom"/>
</dbReference>
<evidence type="ECO:0000256" key="1">
    <source>
        <dbReference type="ARBA" id="ARBA00022679"/>
    </source>
</evidence>
<dbReference type="Gene3D" id="3.40.630.30">
    <property type="match status" value="1"/>
</dbReference>
<gene>
    <name evidence="4" type="ORF">OG469_03850</name>
</gene>
<dbReference type="SUPFAM" id="SSF55729">
    <property type="entry name" value="Acyl-CoA N-acyltransferases (Nat)"/>
    <property type="match status" value="1"/>
</dbReference>